<dbReference type="EMBL" id="VCIW01000017">
    <property type="protein sequence ID" value="TLS50034.1"/>
    <property type="molecule type" value="Genomic_DNA"/>
</dbReference>
<proteinExistence type="predicted"/>
<dbReference type="AlphaFoldDB" id="A0A5R9GAC3"/>
<protein>
    <submittedName>
        <fullName evidence="2">TniQ family protein</fullName>
    </submittedName>
</protein>
<name>A0A5R9GAC3_9BACL</name>
<evidence type="ECO:0000259" key="1">
    <source>
        <dbReference type="Pfam" id="PF06527"/>
    </source>
</evidence>
<organism evidence="2 3">
    <name type="scientific">Paenibacillus antri</name>
    <dbReference type="NCBI Taxonomy" id="2582848"/>
    <lineage>
        <taxon>Bacteria</taxon>
        <taxon>Bacillati</taxon>
        <taxon>Bacillota</taxon>
        <taxon>Bacilli</taxon>
        <taxon>Bacillales</taxon>
        <taxon>Paenibacillaceae</taxon>
        <taxon>Paenibacillus</taxon>
    </lineage>
</organism>
<gene>
    <name evidence="2" type="ORF">FE782_22110</name>
</gene>
<sequence>MVEKKSYPKKPLMMKDESLSSYLIRVAYHNHCLTRDIFSSVRIKQDAPRIRWKIDWEPDSLINMRLLSEYLDVNDRQIYLGTLTPMCAKFLSGNEMDVSTFIGNSVEKINRRFCPYCISNKVAYKLIWQIKKIEICDDHKVRLMDHCQYCFNSIPYISDTLAQGKCPYCNSFLFQNKSEIVGSWDLIEDQLSQYLAWRYLLDPNSNVTFQENNNLKGKNAQGRLLAALILFVLQDKAIKLRRNEIKYSTHYVHGLVNYVKKGKVGGMAVRVTLPLIIDVTLRKKITFEQLLNLDIPNNYVKSIIREGRVKIQCLNPWCKSFKSMDSLHRVYFRAKVCLGEPYYNVHMCEDCGMMFGENINGDWCEVGDMVRVGKKVARLLIDGWDIKGISNELNISTTEVVKKTAFLSKNNVFDDEVVFKLFRRFQEDDDPISKIRVLRTMNRKVWNAKLLYGWDQFEYYYYCYDPKIQFIIHDERLKTKRKQSAKLPPKKVKRKQLDSSEILDLWKKTKEYILKCLKSKEEPGDLRFFKFLGRGRKWLRRYAPEILEWFFQQKLVLVEQLKTDMKMDRQKEMVAALIRQYGIDGCSSIKELITKNGMNERYFKLHGITETLFFVRDNLRNGTISLEWLERTFAVVGAGNWLMHKIQSKGDQFNY</sequence>
<dbReference type="InterPro" id="IPR009492">
    <property type="entry name" value="TniQ"/>
</dbReference>
<keyword evidence="3" id="KW-1185">Reference proteome</keyword>
<comment type="caution">
    <text evidence="2">The sequence shown here is derived from an EMBL/GenBank/DDBJ whole genome shotgun (WGS) entry which is preliminary data.</text>
</comment>
<feature type="domain" description="TniQ" evidence="1">
    <location>
        <begin position="11"/>
        <end position="143"/>
    </location>
</feature>
<evidence type="ECO:0000313" key="2">
    <source>
        <dbReference type="EMBL" id="TLS50034.1"/>
    </source>
</evidence>
<dbReference type="Proteomes" id="UP000309676">
    <property type="component" value="Unassembled WGS sequence"/>
</dbReference>
<dbReference type="OrthoDB" id="2569037at2"/>
<evidence type="ECO:0000313" key="3">
    <source>
        <dbReference type="Proteomes" id="UP000309676"/>
    </source>
</evidence>
<dbReference type="Pfam" id="PF06527">
    <property type="entry name" value="TniQ"/>
    <property type="match status" value="1"/>
</dbReference>
<dbReference type="RefSeq" id="WP_138196518.1">
    <property type="nucleotide sequence ID" value="NZ_VCIW01000017.1"/>
</dbReference>
<accession>A0A5R9GAC3</accession>
<reference evidence="2 3" key="1">
    <citation type="submission" date="2019-05" db="EMBL/GenBank/DDBJ databases">
        <authorList>
            <person name="Narsing Rao M.P."/>
            <person name="Li W.J."/>
        </authorList>
    </citation>
    <scope>NUCLEOTIDE SEQUENCE [LARGE SCALE GENOMIC DNA]</scope>
    <source>
        <strain evidence="2 3">SYSU_K30003</strain>
    </source>
</reference>